<proteinExistence type="predicted"/>
<dbReference type="OrthoDB" id="5685843at2"/>
<dbReference type="SUPFAM" id="SSF100950">
    <property type="entry name" value="NagB/RpiA/CoA transferase-like"/>
    <property type="match status" value="1"/>
</dbReference>
<sequence>MTASERRLQIVELIKERGYVNAAELSEMFSVDSSTIRRDLSFLENSGKLIRTHGGVLPSQDADQGDTPYNVRRSMHEQGKAAIALAALEYIQDGQSIILDNGSTVFQLALALKARKNITVITNDLMIAMQLSQHPSITLHVAGGMMLNNVFTLVGPDTVQKFENIHTDWAFLGAEGVHPESGITNINTVEIPIKQAMIASANQTIVLADSSKLGYKAFSHVCSLDAITRVITDDQQTIKHRHCYADKLEVVSVRKVAGGVSS</sequence>
<keyword evidence="1" id="KW-0805">Transcription regulation</keyword>
<protein>
    <submittedName>
        <fullName evidence="4">DeoR family transcriptional regulator</fullName>
    </submittedName>
</protein>
<dbReference type="Gene3D" id="3.40.50.1360">
    <property type="match status" value="1"/>
</dbReference>
<dbReference type="Pfam" id="PF08220">
    <property type="entry name" value="HTH_DeoR"/>
    <property type="match status" value="1"/>
</dbReference>
<evidence type="ECO:0000256" key="2">
    <source>
        <dbReference type="ARBA" id="ARBA00023163"/>
    </source>
</evidence>
<reference evidence="4 5" key="1">
    <citation type="submission" date="2018-05" db="EMBL/GenBank/DDBJ databases">
        <title>Whole genome sequence of Pseudomonas putida JBC17.</title>
        <authorList>
            <person name="Lee Y.H."/>
            <person name="David K."/>
        </authorList>
    </citation>
    <scope>NUCLEOTIDE SEQUENCE [LARGE SCALE GENOMIC DNA]</scope>
    <source>
        <strain evidence="4 5">JBC17</strain>
    </source>
</reference>
<dbReference type="SMART" id="SM00420">
    <property type="entry name" value="HTH_DEOR"/>
    <property type="match status" value="1"/>
</dbReference>
<dbReference type="PANTHER" id="PTHR30363">
    <property type="entry name" value="HTH-TYPE TRANSCRIPTIONAL REGULATOR SRLR-RELATED"/>
    <property type="match status" value="1"/>
</dbReference>
<dbReference type="EMBL" id="CP029693">
    <property type="protein sequence ID" value="AWY44209.1"/>
    <property type="molecule type" value="Genomic_DNA"/>
</dbReference>
<keyword evidence="2" id="KW-0804">Transcription</keyword>
<dbReference type="CDD" id="cd00090">
    <property type="entry name" value="HTH_ARSR"/>
    <property type="match status" value="1"/>
</dbReference>
<evidence type="ECO:0000259" key="3">
    <source>
        <dbReference type="PROSITE" id="PS51000"/>
    </source>
</evidence>
<gene>
    <name evidence="4" type="ORF">DKY63_31585</name>
</gene>
<dbReference type="PRINTS" id="PR00037">
    <property type="entry name" value="HTHLACR"/>
</dbReference>
<dbReference type="InterPro" id="IPR050313">
    <property type="entry name" value="Carb_Metab_HTH_regulators"/>
</dbReference>
<dbReference type="InterPro" id="IPR001034">
    <property type="entry name" value="DeoR_HTH"/>
</dbReference>
<dbReference type="SUPFAM" id="SSF46785">
    <property type="entry name" value="Winged helix' DNA-binding domain"/>
    <property type="match status" value="1"/>
</dbReference>
<dbReference type="PROSITE" id="PS51000">
    <property type="entry name" value="HTH_DEOR_2"/>
    <property type="match status" value="1"/>
</dbReference>
<dbReference type="Gene3D" id="1.10.10.10">
    <property type="entry name" value="Winged helix-like DNA-binding domain superfamily/Winged helix DNA-binding domain"/>
    <property type="match status" value="1"/>
</dbReference>
<dbReference type="Proteomes" id="UP000250299">
    <property type="component" value="Chromosome"/>
</dbReference>
<dbReference type="PANTHER" id="PTHR30363:SF44">
    <property type="entry name" value="AGA OPERON TRANSCRIPTIONAL REPRESSOR-RELATED"/>
    <property type="match status" value="1"/>
</dbReference>
<evidence type="ECO:0000313" key="5">
    <source>
        <dbReference type="Proteomes" id="UP000250299"/>
    </source>
</evidence>
<dbReference type="InterPro" id="IPR014036">
    <property type="entry name" value="DeoR-like_C"/>
</dbReference>
<dbReference type="SMART" id="SM01134">
    <property type="entry name" value="DeoRC"/>
    <property type="match status" value="1"/>
</dbReference>
<organism evidence="4 5">
    <name type="scientific">Pseudomonas putida</name>
    <name type="common">Arthrobacter siderocapsulatus</name>
    <dbReference type="NCBI Taxonomy" id="303"/>
    <lineage>
        <taxon>Bacteria</taxon>
        <taxon>Pseudomonadati</taxon>
        <taxon>Pseudomonadota</taxon>
        <taxon>Gammaproteobacteria</taxon>
        <taxon>Pseudomonadales</taxon>
        <taxon>Pseudomonadaceae</taxon>
        <taxon>Pseudomonas</taxon>
    </lineage>
</organism>
<dbReference type="AlphaFoldDB" id="A0A2Z4RT28"/>
<dbReference type="InterPro" id="IPR011991">
    <property type="entry name" value="ArsR-like_HTH"/>
</dbReference>
<name>A0A2Z4RT28_PSEPU</name>
<evidence type="ECO:0000313" key="4">
    <source>
        <dbReference type="EMBL" id="AWY44209.1"/>
    </source>
</evidence>
<feature type="domain" description="HTH deoR-type" evidence="3">
    <location>
        <begin position="3"/>
        <end position="58"/>
    </location>
</feature>
<dbReference type="InterPro" id="IPR037171">
    <property type="entry name" value="NagB/RpiA_transferase-like"/>
</dbReference>
<dbReference type="InterPro" id="IPR036390">
    <property type="entry name" value="WH_DNA-bd_sf"/>
</dbReference>
<dbReference type="RefSeq" id="WP_110967727.1">
    <property type="nucleotide sequence ID" value="NZ_CP029693.1"/>
</dbReference>
<dbReference type="InterPro" id="IPR036388">
    <property type="entry name" value="WH-like_DNA-bd_sf"/>
</dbReference>
<evidence type="ECO:0000256" key="1">
    <source>
        <dbReference type="ARBA" id="ARBA00023015"/>
    </source>
</evidence>
<dbReference type="GO" id="GO:0003700">
    <property type="term" value="F:DNA-binding transcription factor activity"/>
    <property type="evidence" value="ECO:0007669"/>
    <property type="project" value="InterPro"/>
</dbReference>
<accession>A0A2Z4RT28</accession>
<dbReference type="Pfam" id="PF00455">
    <property type="entry name" value="DeoRC"/>
    <property type="match status" value="1"/>
</dbReference>